<dbReference type="OrthoDB" id="10016825at2"/>
<organism evidence="1 2">
    <name type="scientific">Luteibacter rhizovicinus DSM 16549</name>
    <dbReference type="NCBI Taxonomy" id="1440763"/>
    <lineage>
        <taxon>Bacteria</taxon>
        <taxon>Pseudomonadati</taxon>
        <taxon>Pseudomonadota</taxon>
        <taxon>Gammaproteobacteria</taxon>
        <taxon>Lysobacterales</taxon>
        <taxon>Rhodanobacteraceae</taxon>
        <taxon>Luteibacter</taxon>
    </lineage>
</organism>
<proteinExistence type="predicted"/>
<reference evidence="2" key="1">
    <citation type="submission" date="2016-09" db="EMBL/GenBank/DDBJ databases">
        <authorList>
            <person name="Lysoe E."/>
        </authorList>
    </citation>
    <scope>NUCLEOTIDE SEQUENCE [LARGE SCALE GENOMIC DNA]</scope>
    <source>
        <strain evidence="2">LJ96T</strain>
    </source>
</reference>
<dbReference type="Proteomes" id="UP000182987">
    <property type="component" value="Chromosome"/>
</dbReference>
<name>A0A0G9H8B7_9GAMM</name>
<dbReference type="EMBL" id="CP017480">
    <property type="protein sequence ID" value="APG06251.1"/>
    <property type="molecule type" value="Genomic_DNA"/>
</dbReference>
<dbReference type="PATRIC" id="fig|1440763.5.peg.3316"/>
<sequence>MAMGDTSKTLTIDLSEGAVDDILTRAQGQGIFDMLVQLTGTVARVEQRVESLDQGVERLDQRIDRLEGVVAGVAADVRDLVYWKHKLWGMVILMGWLAAGCAGVWAFIGSHVSWTSAPANAMPALSAAPAETPTQVR</sequence>
<evidence type="ECO:0000313" key="1">
    <source>
        <dbReference type="EMBL" id="APG06251.1"/>
    </source>
</evidence>
<accession>A0A0G9H8B7</accession>
<dbReference type="Gene3D" id="1.20.5.170">
    <property type="match status" value="1"/>
</dbReference>
<keyword evidence="2" id="KW-1185">Reference proteome</keyword>
<dbReference type="KEGG" id="lrz:BJI69_21650"/>
<gene>
    <name evidence="1" type="ORF">BJI69_21650</name>
</gene>
<dbReference type="RefSeq" id="WP_046968767.1">
    <property type="nucleotide sequence ID" value="NZ_CP017480.1"/>
</dbReference>
<evidence type="ECO:0000313" key="2">
    <source>
        <dbReference type="Proteomes" id="UP000182987"/>
    </source>
</evidence>
<protein>
    <submittedName>
        <fullName evidence="1">Uncharacterized protein</fullName>
    </submittedName>
</protein>
<dbReference type="AlphaFoldDB" id="A0A0G9H8B7"/>